<protein>
    <submittedName>
        <fullName evidence="2">Uncharacterized protein</fullName>
    </submittedName>
</protein>
<feature type="signal peptide" evidence="1">
    <location>
        <begin position="1"/>
        <end position="30"/>
    </location>
</feature>
<gene>
    <name evidence="2" type="ORF">BJ508DRAFT_419520</name>
</gene>
<keyword evidence="1" id="KW-0732">Signal</keyword>
<dbReference type="EMBL" id="ML119866">
    <property type="protein sequence ID" value="RPA72331.1"/>
    <property type="molecule type" value="Genomic_DNA"/>
</dbReference>
<accession>A0A3N4HJH8</accession>
<dbReference type="AlphaFoldDB" id="A0A3N4HJH8"/>
<evidence type="ECO:0000313" key="3">
    <source>
        <dbReference type="Proteomes" id="UP000275078"/>
    </source>
</evidence>
<name>A0A3N4HJH8_ASCIM</name>
<reference evidence="2 3" key="1">
    <citation type="journal article" date="2018" name="Nat. Ecol. Evol.">
        <title>Pezizomycetes genomes reveal the molecular basis of ectomycorrhizal truffle lifestyle.</title>
        <authorList>
            <person name="Murat C."/>
            <person name="Payen T."/>
            <person name="Noel B."/>
            <person name="Kuo A."/>
            <person name="Morin E."/>
            <person name="Chen J."/>
            <person name="Kohler A."/>
            <person name="Krizsan K."/>
            <person name="Balestrini R."/>
            <person name="Da Silva C."/>
            <person name="Montanini B."/>
            <person name="Hainaut M."/>
            <person name="Levati E."/>
            <person name="Barry K.W."/>
            <person name="Belfiori B."/>
            <person name="Cichocki N."/>
            <person name="Clum A."/>
            <person name="Dockter R.B."/>
            <person name="Fauchery L."/>
            <person name="Guy J."/>
            <person name="Iotti M."/>
            <person name="Le Tacon F."/>
            <person name="Lindquist E.A."/>
            <person name="Lipzen A."/>
            <person name="Malagnac F."/>
            <person name="Mello A."/>
            <person name="Molinier V."/>
            <person name="Miyauchi S."/>
            <person name="Poulain J."/>
            <person name="Riccioni C."/>
            <person name="Rubini A."/>
            <person name="Sitrit Y."/>
            <person name="Splivallo R."/>
            <person name="Traeger S."/>
            <person name="Wang M."/>
            <person name="Zifcakova L."/>
            <person name="Wipf D."/>
            <person name="Zambonelli A."/>
            <person name="Paolocci F."/>
            <person name="Nowrousian M."/>
            <person name="Ottonello S."/>
            <person name="Baldrian P."/>
            <person name="Spatafora J.W."/>
            <person name="Henrissat B."/>
            <person name="Nagy L.G."/>
            <person name="Aury J.M."/>
            <person name="Wincker P."/>
            <person name="Grigoriev I.V."/>
            <person name="Bonfante P."/>
            <person name="Martin F.M."/>
        </authorList>
    </citation>
    <scope>NUCLEOTIDE SEQUENCE [LARGE SCALE GENOMIC DNA]</scope>
    <source>
        <strain evidence="2 3">RN42</strain>
    </source>
</reference>
<evidence type="ECO:0000313" key="2">
    <source>
        <dbReference type="EMBL" id="RPA72331.1"/>
    </source>
</evidence>
<proteinExistence type="predicted"/>
<feature type="chain" id="PRO_5018200086" evidence="1">
    <location>
        <begin position="31"/>
        <end position="52"/>
    </location>
</feature>
<dbReference type="Proteomes" id="UP000275078">
    <property type="component" value="Unassembled WGS sequence"/>
</dbReference>
<evidence type="ECO:0000256" key="1">
    <source>
        <dbReference type="SAM" id="SignalP"/>
    </source>
</evidence>
<sequence>MGSRNFLPLFFASTAFFSLLFWVHISEASAFGNVYAACASLIDPMGSGSWIR</sequence>
<organism evidence="2 3">
    <name type="scientific">Ascobolus immersus RN42</name>
    <dbReference type="NCBI Taxonomy" id="1160509"/>
    <lineage>
        <taxon>Eukaryota</taxon>
        <taxon>Fungi</taxon>
        <taxon>Dikarya</taxon>
        <taxon>Ascomycota</taxon>
        <taxon>Pezizomycotina</taxon>
        <taxon>Pezizomycetes</taxon>
        <taxon>Pezizales</taxon>
        <taxon>Ascobolaceae</taxon>
        <taxon>Ascobolus</taxon>
    </lineage>
</organism>
<keyword evidence="3" id="KW-1185">Reference proteome</keyword>